<dbReference type="InterPro" id="IPR003593">
    <property type="entry name" value="AAA+_ATPase"/>
</dbReference>
<evidence type="ECO:0000313" key="5">
    <source>
        <dbReference type="EMBL" id="MBY0759443.1"/>
    </source>
</evidence>
<evidence type="ECO:0000313" key="6">
    <source>
        <dbReference type="Proteomes" id="UP000779049"/>
    </source>
</evidence>
<evidence type="ECO:0000259" key="4">
    <source>
        <dbReference type="PROSITE" id="PS50893"/>
    </source>
</evidence>
<name>A0ABS7L8M9_9FIRM</name>
<dbReference type="PANTHER" id="PTHR42939:SF3">
    <property type="entry name" value="ABC TRANSPORTER ATP-BINDING COMPONENT"/>
    <property type="match status" value="1"/>
</dbReference>
<evidence type="ECO:0000256" key="3">
    <source>
        <dbReference type="ARBA" id="ARBA00022840"/>
    </source>
</evidence>
<keyword evidence="1" id="KW-0813">Transport</keyword>
<dbReference type="Proteomes" id="UP000779049">
    <property type="component" value="Unassembled WGS sequence"/>
</dbReference>
<gene>
    <name evidence="5" type="ORF">FLB61_10160</name>
</gene>
<dbReference type="Gene3D" id="3.40.50.300">
    <property type="entry name" value="P-loop containing nucleotide triphosphate hydrolases"/>
    <property type="match status" value="1"/>
</dbReference>
<evidence type="ECO:0000256" key="1">
    <source>
        <dbReference type="ARBA" id="ARBA00022448"/>
    </source>
</evidence>
<sequence length="283" mass="32105">MLKMKNVKKNYGNFQLDCTLEVPDGCITGLIGENGAGKSTTFKAIEKLIFIDSGEIEVFGKRHTEMTLEDKEKMGIVLSGSMFSEILSGKEIIRIMDSMYRNFRKDRFVNLCGKLSIPLDQKIKGFSSGMKAKLKVAAALSHEAKFLILDEPTAGLDVVARDELLNLLREYMEEDAGRSILISSHIAGDLEGLCDDLYMIHNGKIILHEETDILLSNYGLLKADEEQFRKLDKSYLLRVKKEHYGYSCMTDQIRFYRENYPDMVIEKSGIDDVIMMTIKGEEI</sequence>
<proteinExistence type="predicted"/>
<dbReference type="Pfam" id="PF00005">
    <property type="entry name" value="ABC_tran"/>
    <property type="match status" value="1"/>
</dbReference>
<comment type="caution">
    <text evidence="5">The sequence shown here is derived from an EMBL/GenBank/DDBJ whole genome shotgun (WGS) entry which is preliminary data.</text>
</comment>
<dbReference type="InterPro" id="IPR017871">
    <property type="entry name" value="ABC_transporter-like_CS"/>
</dbReference>
<organism evidence="5 6">
    <name type="scientific">Sellimonas caecigallum</name>
    <dbReference type="NCBI Taxonomy" id="2592333"/>
    <lineage>
        <taxon>Bacteria</taxon>
        <taxon>Bacillati</taxon>
        <taxon>Bacillota</taxon>
        <taxon>Clostridia</taxon>
        <taxon>Lachnospirales</taxon>
        <taxon>Lachnospiraceae</taxon>
        <taxon>Sellimonas</taxon>
    </lineage>
</organism>
<keyword evidence="6" id="KW-1185">Reference proteome</keyword>
<dbReference type="EMBL" id="VIRV01000016">
    <property type="protein sequence ID" value="MBY0759443.1"/>
    <property type="molecule type" value="Genomic_DNA"/>
</dbReference>
<accession>A0ABS7L8M9</accession>
<dbReference type="CDD" id="cd03230">
    <property type="entry name" value="ABC_DR_subfamily_A"/>
    <property type="match status" value="1"/>
</dbReference>
<dbReference type="PANTHER" id="PTHR42939">
    <property type="entry name" value="ABC TRANSPORTER ATP-BINDING PROTEIN ALBC-RELATED"/>
    <property type="match status" value="1"/>
</dbReference>
<dbReference type="GO" id="GO:0005524">
    <property type="term" value="F:ATP binding"/>
    <property type="evidence" value="ECO:0007669"/>
    <property type="project" value="UniProtKB-KW"/>
</dbReference>
<reference evidence="5 6" key="1">
    <citation type="journal article" date="2020" name="New Microbes New Infect">
        <title>Sellimonas caecigallum sp. nov., description and genome sequence of a new member of the Sellimonas genus isolated from the cecum of feral chicken.</title>
        <authorList>
            <person name="Wongkuna S."/>
            <person name="Ghimire S."/>
            <person name="Antony L."/>
            <person name="Chankhamhaengdecha S."/>
            <person name="Janvilisri T."/>
            <person name="Scaria J."/>
        </authorList>
    </citation>
    <scope>NUCLEOTIDE SEQUENCE [LARGE SCALE GENOMIC DNA]</scope>
    <source>
        <strain evidence="5 6">SW451</strain>
    </source>
</reference>
<dbReference type="InterPro" id="IPR027417">
    <property type="entry name" value="P-loop_NTPase"/>
</dbReference>
<dbReference type="InterPro" id="IPR003439">
    <property type="entry name" value="ABC_transporter-like_ATP-bd"/>
</dbReference>
<dbReference type="RefSeq" id="WP_087200491.1">
    <property type="nucleotide sequence ID" value="NZ_CP173660.1"/>
</dbReference>
<dbReference type="SUPFAM" id="SSF52540">
    <property type="entry name" value="P-loop containing nucleoside triphosphate hydrolases"/>
    <property type="match status" value="1"/>
</dbReference>
<feature type="domain" description="ABC transporter" evidence="4">
    <location>
        <begin position="2"/>
        <end position="227"/>
    </location>
</feature>
<keyword evidence="3 5" id="KW-0067">ATP-binding</keyword>
<dbReference type="InterPro" id="IPR051782">
    <property type="entry name" value="ABC_Transporter_VariousFunc"/>
</dbReference>
<dbReference type="SMART" id="SM00382">
    <property type="entry name" value="AAA"/>
    <property type="match status" value="1"/>
</dbReference>
<evidence type="ECO:0000256" key="2">
    <source>
        <dbReference type="ARBA" id="ARBA00022741"/>
    </source>
</evidence>
<keyword evidence="2" id="KW-0547">Nucleotide-binding</keyword>
<dbReference type="PROSITE" id="PS50893">
    <property type="entry name" value="ABC_TRANSPORTER_2"/>
    <property type="match status" value="1"/>
</dbReference>
<dbReference type="PROSITE" id="PS00211">
    <property type="entry name" value="ABC_TRANSPORTER_1"/>
    <property type="match status" value="1"/>
</dbReference>
<protein>
    <submittedName>
        <fullName evidence="5">ABC transporter ATP-binding protein</fullName>
    </submittedName>
</protein>